<dbReference type="Proteomes" id="UP001153678">
    <property type="component" value="Unassembled WGS sequence"/>
</dbReference>
<keyword evidence="4" id="KW-1185">Reference proteome</keyword>
<dbReference type="Gene3D" id="2.80.10.50">
    <property type="match status" value="1"/>
</dbReference>
<accession>A0A9W4WPT7</accession>
<proteinExistence type="predicted"/>
<organism evidence="3 4">
    <name type="scientific">Funneliformis geosporum</name>
    <dbReference type="NCBI Taxonomy" id="1117311"/>
    <lineage>
        <taxon>Eukaryota</taxon>
        <taxon>Fungi</taxon>
        <taxon>Fungi incertae sedis</taxon>
        <taxon>Mucoromycota</taxon>
        <taxon>Glomeromycotina</taxon>
        <taxon>Glomeromycetes</taxon>
        <taxon>Glomerales</taxon>
        <taxon>Glomeraceae</taxon>
        <taxon>Funneliformis</taxon>
    </lineage>
</organism>
<dbReference type="InterPro" id="IPR016093">
    <property type="entry name" value="MIR_motif"/>
</dbReference>
<dbReference type="PROSITE" id="PS50919">
    <property type="entry name" value="MIR"/>
    <property type="match status" value="1"/>
</dbReference>
<keyword evidence="1" id="KW-0677">Repeat</keyword>
<dbReference type="AlphaFoldDB" id="A0A9W4WPT7"/>
<feature type="domain" description="MIR" evidence="2">
    <location>
        <begin position="149"/>
        <end position="203"/>
    </location>
</feature>
<evidence type="ECO:0000256" key="1">
    <source>
        <dbReference type="ARBA" id="ARBA00022737"/>
    </source>
</evidence>
<protein>
    <submittedName>
        <fullName evidence="3">6554_t:CDS:1</fullName>
    </submittedName>
</protein>
<dbReference type="SUPFAM" id="SSF82109">
    <property type="entry name" value="MIR domain"/>
    <property type="match status" value="1"/>
</dbReference>
<sequence>MNNSKYNGNVHPDEWINDIQNHFKLDCSKALSLVDVSIQLPSGIDSFEKLRDALKEDISFTIFKEKNKKKLQSLKYIPESEGDETSKFILDFRKLCYNAEINDIEEQKRYLYLSLPDENVLDGSYKMRDVNSTNELIKEFERIIKYHYGDLIRKGSIIALKHVATGKYLSSIRGLNYTTGSEAQLVFVKDLLDSDALWKITFTSDQKLASYADTNIYLKHKNSNIFLGIYGGYYKSPVTQHTEENYQGYLRSNDIINLSATKSSIRRIYLRSHDIRFTINKDTFQEVVCHNERLGGNDEVSYKAEIKVYIIKYNNFKPNSSVAHHLRLWRH</sequence>
<comment type="caution">
    <text evidence="3">The sequence shown here is derived from an EMBL/GenBank/DDBJ whole genome shotgun (WGS) entry which is preliminary data.</text>
</comment>
<evidence type="ECO:0000313" key="4">
    <source>
        <dbReference type="Proteomes" id="UP001153678"/>
    </source>
</evidence>
<dbReference type="EMBL" id="CAMKVN010000633">
    <property type="protein sequence ID" value="CAI2169862.1"/>
    <property type="molecule type" value="Genomic_DNA"/>
</dbReference>
<dbReference type="OrthoDB" id="5588846at2759"/>
<dbReference type="InterPro" id="IPR036300">
    <property type="entry name" value="MIR_dom_sf"/>
</dbReference>
<gene>
    <name evidence="3" type="ORF">FWILDA_LOCUS4295</name>
</gene>
<name>A0A9W4WPT7_9GLOM</name>
<reference evidence="3" key="1">
    <citation type="submission" date="2022-08" db="EMBL/GenBank/DDBJ databases">
        <authorList>
            <person name="Kallberg Y."/>
            <person name="Tangrot J."/>
            <person name="Rosling A."/>
        </authorList>
    </citation>
    <scope>NUCLEOTIDE SEQUENCE</scope>
    <source>
        <strain evidence="3">Wild A</strain>
    </source>
</reference>
<evidence type="ECO:0000259" key="2">
    <source>
        <dbReference type="PROSITE" id="PS50919"/>
    </source>
</evidence>
<dbReference type="CDD" id="cd23263">
    <property type="entry name" value="beta-trefoil_MIR"/>
    <property type="match status" value="1"/>
</dbReference>
<evidence type="ECO:0000313" key="3">
    <source>
        <dbReference type="EMBL" id="CAI2169862.1"/>
    </source>
</evidence>